<reference evidence="1" key="2">
    <citation type="journal article" date="2015" name="Data Brief">
        <title>Shoot transcriptome of the giant reed, Arundo donax.</title>
        <authorList>
            <person name="Barrero R.A."/>
            <person name="Guerrero F.D."/>
            <person name="Moolhuijzen P."/>
            <person name="Goolsby J.A."/>
            <person name="Tidwell J."/>
            <person name="Bellgard S.E."/>
            <person name="Bellgard M.I."/>
        </authorList>
    </citation>
    <scope>NUCLEOTIDE SEQUENCE</scope>
    <source>
        <tissue evidence="1">Shoot tissue taken approximately 20 cm above the soil surface</tissue>
    </source>
</reference>
<accession>A0A0A9H987</accession>
<proteinExistence type="predicted"/>
<sequence>MKTTFITEL</sequence>
<protein>
    <submittedName>
        <fullName evidence="1">ER lumen protein retaining receptor</fullName>
    </submittedName>
</protein>
<keyword evidence="1" id="KW-0675">Receptor</keyword>
<organism evidence="1">
    <name type="scientific">Arundo donax</name>
    <name type="common">Giant reed</name>
    <name type="synonym">Donax arundinaceus</name>
    <dbReference type="NCBI Taxonomy" id="35708"/>
    <lineage>
        <taxon>Eukaryota</taxon>
        <taxon>Viridiplantae</taxon>
        <taxon>Streptophyta</taxon>
        <taxon>Embryophyta</taxon>
        <taxon>Tracheophyta</taxon>
        <taxon>Spermatophyta</taxon>
        <taxon>Magnoliopsida</taxon>
        <taxon>Liliopsida</taxon>
        <taxon>Poales</taxon>
        <taxon>Poaceae</taxon>
        <taxon>PACMAD clade</taxon>
        <taxon>Arundinoideae</taxon>
        <taxon>Arundineae</taxon>
        <taxon>Arundo</taxon>
    </lineage>
</organism>
<dbReference type="EMBL" id="GBRH01164589">
    <property type="protein sequence ID" value="JAE33307.1"/>
    <property type="molecule type" value="Transcribed_RNA"/>
</dbReference>
<name>A0A0A9H987_ARUDO</name>
<evidence type="ECO:0000313" key="1">
    <source>
        <dbReference type="EMBL" id="JAE33307.1"/>
    </source>
</evidence>
<reference evidence="1" key="1">
    <citation type="submission" date="2014-09" db="EMBL/GenBank/DDBJ databases">
        <authorList>
            <person name="Magalhaes I.L.F."/>
            <person name="Oliveira U."/>
            <person name="Santos F.R."/>
            <person name="Vidigal T.H.D.A."/>
            <person name="Brescovit A.D."/>
            <person name="Santos A.J."/>
        </authorList>
    </citation>
    <scope>NUCLEOTIDE SEQUENCE</scope>
    <source>
        <tissue evidence="1">Shoot tissue taken approximately 20 cm above the soil surface</tissue>
    </source>
</reference>